<proteinExistence type="predicted"/>
<dbReference type="Gene3D" id="3.40.630.30">
    <property type="match status" value="1"/>
</dbReference>
<dbReference type="InterPro" id="IPR000182">
    <property type="entry name" value="GNAT_dom"/>
</dbReference>
<evidence type="ECO:0000313" key="2">
    <source>
        <dbReference type="EMBL" id="GAC41238.1"/>
    </source>
</evidence>
<evidence type="ECO:0000259" key="1">
    <source>
        <dbReference type="PROSITE" id="PS51186"/>
    </source>
</evidence>
<organism evidence="2 3">
    <name type="scientific">Paenibacillus popilliae ATCC 14706</name>
    <dbReference type="NCBI Taxonomy" id="1212764"/>
    <lineage>
        <taxon>Bacteria</taxon>
        <taxon>Bacillati</taxon>
        <taxon>Bacillota</taxon>
        <taxon>Bacilli</taxon>
        <taxon>Bacillales</taxon>
        <taxon>Paenibacillaceae</taxon>
        <taxon>Paenibacillus</taxon>
    </lineage>
</organism>
<comment type="caution">
    <text evidence="2">The sequence shown here is derived from an EMBL/GenBank/DDBJ whole genome shotgun (WGS) entry which is preliminary data.</text>
</comment>
<dbReference type="CDD" id="cd04301">
    <property type="entry name" value="NAT_SF"/>
    <property type="match status" value="1"/>
</dbReference>
<sequence length="159" mass="18481">MQFEKRLARFLGVEDAVTYSSGFSVNLAEIYSPYQYREEEVTRVRIARFVDKCLHQPEGMLMLVFVGEEIAGYLLAGQRHNEITDARYPLIHALWVDKKWRAKNVSSLLMRETRQVFKDRGYHLLVAQVSETNGKMKRAMVRLFGFTPNSEFLTLSLVD</sequence>
<dbReference type="InterPro" id="IPR016181">
    <property type="entry name" value="Acyl_CoA_acyltransferase"/>
</dbReference>
<name>M9M291_PAEPP</name>
<dbReference type="SUPFAM" id="SSF55729">
    <property type="entry name" value="Acyl-CoA N-acyltransferases (Nat)"/>
    <property type="match status" value="1"/>
</dbReference>
<protein>
    <submittedName>
        <fullName evidence="2">7-keto-8-aminopelargonate synthetase</fullName>
    </submittedName>
</protein>
<reference evidence="2 3" key="1">
    <citation type="submission" date="2012-10" db="EMBL/GenBank/DDBJ databases">
        <title>Draft Genome Sequence of Paenibacillus popilliae ATCC 14706T.</title>
        <authorList>
            <person name="Iiyama K."/>
            <person name="Mori K."/>
            <person name="Mon H."/>
            <person name="Chieda Y."/>
            <person name="Lee J.M."/>
            <person name="Kusakabe T."/>
            <person name="Tashiro K."/>
            <person name="Asano S."/>
            <person name="Yasunaga-Aoki C."/>
            <person name="Shimizu S."/>
        </authorList>
    </citation>
    <scope>NUCLEOTIDE SEQUENCE [LARGE SCALE GENOMIC DNA]</scope>
    <source>
        <strain evidence="2 3">ATCC 14706</strain>
    </source>
</reference>
<dbReference type="PROSITE" id="PS51186">
    <property type="entry name" value="GNAT"/>
    <property type="match status" value="1"/>
</dbReference>
<dbReference type="AlphaFoldDB" id="M9M291"/>
<dbReference type="GO" id="GO:0016747">
    <property type="term" value="F:acyltransferase activity, transferring groups other than amino-acyl groups"/>
    <property type="evidence" value="ECO:0007669"/>
    <property type="project" value="InterPro"/>
</dbReference>
<gene>
    <name evidence="2" type="ORF">PPOP_0588</name>
</gene>
<evidence type="ECO:0000313" key="3">
    <source>
        <dbReference type="Proteomes" id="UP000029453"/>
    </source>
</evidence>
<keyword evidence="3" id="KW-1185">Reference proteome</keyword>
<dbReference type="Proteomes" id="UP000029453">
    <property type="component" value="Unassembled WGS sequence"/>
</dbReference>
<dbReference type="Pfam" id="PF00583">
    <property type="entry name" value="Acetyltransf_1"/>
    <property type="match status" value="1"/>
</dbReference>
<dbReference type="EMBL" id="BALG01000025">
    <property type="protein sequence ID" value="GAC41238.1"/>
    <property type="molecule type" value="Genomic_DNA"/>
</dbReference>
<dbReference type="RefSeq" id="WP_006284536.1">
    <property type="nucleotide sequence ID" value="NZ_BALG01000025.1"/>
</dbReference>
<feature type="domain" description="N-acetyltransferase" evidence="1">
    <location>
        <begin position="17"/>
        <end position="159"/>
    </location>
</feature>
<accession>M9M291</accession>